<name>F6BKE9_THEXL</name>
<dbReference type="InterPro" id="IPR000249">
    <property type="entry name" value="BMC_dom"/>
</dbReference>
<evidence type="ECO:0000256" key="2">
    <source>
        <dbReference type="ARBA" id="ARBA00024446"/>
    </source>
</evidence>
<dbReference type="PANTHER" id="PTHR33941">
    <property type="entry name" value="PROPANEDIOL UTILIZATION PROTEIN PDUA"/>
    <property type="match status" value="1"/>
</dbReference>
<proteinExistence type="inferred from homology"/>
<organism evidence="5 6">
    <name type="scientific">Thermoanaerobacterium xylanolyticum (strain ATCC 49914 / DSM 7097 / LX-11)</name>
    <dbReference type="NCBI Taxonomy" id="858215"/>
    <lineage>
        <taxon>Bacteria</taxon>
        <taxon>Bacillati</taxon>
        <taxon>Bacillota</taxon>
        <taxon>Clostridia</taxon>
        <taxon>Thermoanaerobacterales</taxon>
        <taxon>Thermoanaerobacteraceae</taxon>
        <taxon>Thermoanaerobacterium</taxon>
    </lineage>
</organism>
<sequence length="182" mass="19137">MDKAIGLVEYKSVATGITAADDMAKTADVEIIEAYTVCPGKYIVLLAGKLSAVNSAIEKGINQYSENVIDSFILGNPHETIYKAMNGTSEINDVEALGIIETFSAASIILAADTAAKAAKVNLVEIRIARGMCGKSYLLLTGELAAVEASINAGCNALEKSGMLLNKSIIPNPDKSIWGKII</sequence>
<dbReference type="RefSeq" id="WP_013788826.1">
    <property type="nucleotide sequence ID" value="NC_015555.1"/>
</dbReference>
<dbReference type="PIRSF" id="PIRSF034834">
    <property type="entry name" value="PduT"/>
    <property type="match status" value="1"/>
</dbReference>
<dbReference type="InterPro" id="IPR011238">
    <property type="entry name" value="Micro_shell_prot_PduT"/>
</dbReference>
<dbReference type="GO" id="GO:0031469">
    <property type="term" value="C:bacterial microcompartment"/>
    <property type="evidence" value="ECO:0007669"/>
    <property type="project" value="UniProtKB-SubCell"/>
</dbReference>
<feature type="domain" description="BMC" evidence="4">
    <location>
        <begin position="96"/>
        <end position="182"/>
    </location>
</feature>
<dbReference type="Pfam" id="PF00936">
    <property type="entry name" value="BMC"/>
    <property type="match status" value="2"/>
</dbReference>
<reference evidence="5" key="1">
    <citation type="submission" date="2011-05" db="EMBL/GenBank/DDBJ databases">
        <title>Complete sequence of Thermoanaerobacterium xylanolyticum LX-11.</title>
        <authorList>
            <consortium name="US DOE Joint Genome Institute"/>
            <person name="Lucas S."/>
            <person name="Han J."/>
            <person name="Lapidus A."/>
            <person name="Cheng J.-F."/>
            <person name="Goodwin L."/>
            <person name="Pitluck S."/>
            <person name="Peters L."/>
            <person name="Mikhailova N."/>
            <person name="Lu M."/>
            <person name="Han C."/>
            <person name="Tapia R."/>
            <person name="Land M."/>
            <person name="Hauser L."/>
            <person name="Kyrpides N."/>
            <person name="Ivanova N."/>
            <person name="Pagani I."/>
            <person name="Hemme C."/>
            <person name="Woyke T."/>
        </authorList>
    </citation>
    <scope>NUCLEOTIDE SEQUENCE</scope>
    <source>
        <strain evidence="5">LX-11</strain>
    </source>
</reference>
<evidence type="ECO:0000256" key="1">
    <source>
        <dbReference type="ARBA" id="ARBA00024322"/>
    </source>
</evidence>
<accession>F6BKE9</accession>
<comment type="subcellular location">
    <subcellularLocation>
        <location evidence="1">Bacterial microcompartment</location>
    </subcellularLocation>
</comment>
<evidence type="ECO:0000259" key="4">
    <source>
        <dbReference type="PROSITE" id="PS51930"/>
    </source>
</evidence>
<evidence type="ECO:0000256" key="3">
    <source>
        <dbReference type="PROSITE-ProRule" id="PRU01278"/>
    </source>
</evidence>
<protein>
    <submittedName>
        <fullName evidence="5">Microcompartments protein</fullName>
    </submittedName>
</protein>
<keyword evidence="2" id="KW-1283">Bacterial microcompartment</keyword>
<dbReference type="AlphaFoldDB" id="F6BKE9"/>
<dbReference type="SUPFAM" id="SSF143414">
    <property type="entry name" value="CcmK-like"/>
    <property type="match status" value="2"/>
</dbReference>
<dbReference type="HOGENOM" id="CLU_115793_0_0_9"/>
<dbReference type="PROSITE" id="PS51930">
    <property type="entry name" value="BMC_2"/>
    <property type="match status" value="2"/>
</dbReference>
<dbReference type="KEGG" id="txy:Thexy_2086"/>
<dbReference type="CDD" id="cd07053">
    <property type="entry name" value="BMC_PduT_repeat1"/>
    <property type="match status" value="1"/>
</dbReference>
<dbReference type="CDD" id="cd07054">
    <property type="entry name" value="BMC_PduT_repeat2"/>
    <property type="match status" value="1"/>
</dbReference>
<evidence type="ECO:0000313" key="6">
    <source>
        <dbReference type="Proteomes" id="UP000007239"/>
    </source>
</evidence>
<comment type="similarity">
    <text evidence="3">Belongs to the bacterial microcompartments protein family.</text>
</comment>
<dbReference type="EMBL" id="CP002739">
    <property type="protein sequence ID" value="AEF18096.1"/>
    <property type="molecule type" value="Genomic_DNA"/>
</dbReference>
<dbReference type="Gene3D" id="3.30.70.1710">
    <property type="match status" value="2"/>
</dbReference>
<evidence type="ECO:0000313" key="5">
    <source>
        <dbReference type="EMBL" id="AEF18096.1"/>
    </source>
</evidence>
<feature type="domain" description="BMC" evidence="4">
    <location>
        <begin position="4"/>
        <end position="86"/>
    </location>
</feature>
<dbReference type="InterPro" id="IPR050575">
    <property type="entry name" value="BMC_shell"/>
</dbReference>
<dbReference type="InterPro" id="IPR037233">
    <property type="entry name" value="CcmK-like_sf"/>
</dbReference>
<dbReference type="SMART" id="SM00877">
    <property type="entry name" value="BMC"/>
    <property type="match status" value="2"/>
</dbReference>
<dbReference type="InterPro" id="IPR044872">
    <property type="entry name" value="CcmK/CsoS1_BMC"/>
</dbReference>
<dbReference type="eggNOG" id="COG4577">
    <property type="taxonomic scope" value="Bacteria"/>
</dbReference>
<gene>
    <name evidence="5" type="ordered locus">Thexy_2086</name>
</gene>
<dbReference type="Proteomes" id="UP000007239">
    <property type="component" value="Chromosome"/>
</dbReference>
<dbReference type="PANTHER" id="PTHR33941:SF11">
    <property type="entry name" value="BACTERIAL MICROCOMPARTMENT SHELL PROTEIN PDUJ"/>
    <property type="match status" value="1"/>
</dbReference>
<dbReference type="STRING" id="858215.Thexy_2086"/>
<keyword evidence="6" id="KW-1185">Reference proteome</keyword>